<accession>A0ACB9EDG9</accession>
<dbReference type="EMBL" id="CM042035">
    <property type="protein sequence ID" value="KAI3756628.1"/>
    <property type="molecule type" value="Genomic_DNA"/>
</dbReference>
<evidence type="ECO:0000313" key="1">
    <source>
        <dbReference type="EMBL" id="KAI3756628.1"/>
    </source>
</evidence>
<organism evidence="1 2">
    <name type="scientific">Smallanthus sonchifolius</name>
    <dbReference type="NCBI Taxonomy" id="185202"/>
    <lineage>
        <taxon>Eukaryota</taxon>
        <taxon>Viridiplantae</taxon>
        <taxon>Streptophyta</taxon>
        <taxon>Embryophyta</taxon>
        <taxon>Tracheophyta</taxon>
        <taxon>Spermatophyta</taxon>
        <taxon>Magnoliopsida</taxon>
        <taxon>eudicotyledons</taxon>
        <taxon>Gunneridae</taxon>
        <taxon>Pentapetalae</taxon>
        <taxon>asterids</taxon>
        <taxon>campanulids</taxon>
        <taxon>Asterales</taxon>
        <taxon>Asteraceae</taxon>
        <taxon>Asteroideae</taxon>
        <taxon>Heliantheae alliance</taxon>
        <taxon>Millerieae</taxon>
        <taxon>Smallanthus</taxon>
    </lineage>
</organism>
<gene>
    <name evidence="1" type="ORF">L1987_56450</name>
</gene>
<reference evidence="2" key="1">
    <citation type="journal article" date="2022" name="Mol. Ecol. Resour.">
        <title>The genomes of chicory, endive, great burdock and yacon provide insights into Asteraceae palaeo-polyploidization history and plant inulin production.</title>
        <authorList>
            <person name="Fan W."/>
            <person name="Wang S."/>
            <person name="Wang H."/>
            <person name="Wang A."/>
            <person name="Jiang F."/>
            <person name="Liu H."/>
            <person name="Zhao H."/>
            <person name="Xu D."/>
            <person name="Zhang Y."/>
        </authorList>
    </citation>
    <scope>NUCLEOTIDE SEQUENCE [LARGE SCALE GENOMIC DNA]</scope>
    <source>
        <strain evidence="2">cv. Yunnan</strain>
    </source>
</reference>
<comment type="caution">
    <text evidence="1">The sequence shown here is derived from an EMBL/GenBank/DDBJ whole genome shotgun (WGS) entry which is preliminary data.</text>
</comment>
<evidence type="ECO:0000313" key="2">
    <source>
        <dbReference type="Proteomes" id="UP001056120"/>
    </source>
</evidence>
<keyword evidence="2" id="KW-1185">Reference proteome</keyword>
<name>A0ACB9EDG9_9ASTR</name>
<reference evidence="1 2" key="2">
    <citation type="journal article" date="2022" name="Mol. Ecol. Resour.">
        <title>The genomes of chicory, endive, great burdock and yacon provide insights into Asteraceae paleo-polyploidization history and plant inulin production.</title>
        <authorList>
            <person name="Fan W."/>
            <person name="Wang S."/>
            <person name="Wang H."/>
            <person name="Wang A."/>
            <person name="Jiang F."/>
            <person name="Liu H."/>
            <person name="Zhao H."/>
            <person name="Xu D."/>
            <person name="Zhang Y."/>
        </authorList>
    </citation>
    <scope>NUCLEOTIDE SEQUENCE [LARGE SCALE GENOMIC DNA]</scope>
    <source>
        <strain evidence="2">cv. Yunnan</strain>
        <tissue evidence="1">Leaves</tissue>
    </source>
</reference>
<protein>
    <submittedName>
        <fullName evidence="1">Uncharacterized protein</fullName>
    </submittedName>
</protein>
<sequence length="93" mass="10984">MTVSILDEFFLCFCDFAFLLLLLWFILQQRANLEIIINIIHGDVKKINKIKILFLYLVPYQNGPYEEQLSFFSQTIDALLNIKLYSLEGSFRD</sequence>
<proteinExistence type="predicted"/>
<dbReference type="Proteomes" id="UP001056120">
    <property type="component" value="Linkage Group LG18"/>
</dbReference>